<dbReference type="GO" id="GO:0008312">
    <property type="term" value="F:7S RNA binding"/>
    <property type="evidence" value="ECO:0007669"/>
    <property type="project" value="UniProtKB-UniRule"/>
</dbReference>
<proteinExistence type="inferred from homology"/>
<comment type="function">
    <text evidence="8">Component of the signal recognition particle (SRP) complex, a ribonucleoprotein complex that mediates the cotranslational targeting of secretory and membrane proteins to the endoplasmic reticulum (ER). SRP9 together with SRP14 and the Alu portion of the SRP RNA, constitutes the elongation arrest domain of SRP. The complex of SRP9 and SRP14 is required for SRP RNA binding.</text>
</comment>
<feature type="region of interest" description="Disordered" evidence="9">
    <location>
        <begin position="65"/>
        <end position="91"/>
    </location>
</feature>
<dbReference type="GO" id="GO:0006614">
    <property type="term" value="P:SRP-dependent cotranslational protein targeting to membrane"/>
    <property type="evidence" value="ECO:0007669"/>
    <property type="project" value="UniProtKB-UniRule"/>
</dbReference>
<dbReference type="GO" id="GO:0005786">
    <property type="term" value="C:signal recognition particle, endoplasmic reticulum targeting"/>
    <property type="evidence" value="ECO:0007669"/>
    <property type="project" value="UniProtKB-UniRule"/>
</dbReference>
<keyword evidence="7 8" id="KW-0687">Ribonucleoprotein</keyword>
<dbReference type="Pfam" id="PF02290">
    <property type="entry name" value="SRP14"/>
    <property type="match status" value="1"/>
</dbReference>
<evidence type="ECO:0000256" key="6">
    <source>
        <dbReference type="ARBA" id="ARBA00023135"/>
    </source>
</evidence>
<reference evidence="10" key="1">
    <citation type="submission" date="2020-11" db="EMBL/GenBank/DDBJ databases">
        <authorList>
            <person name="Tran Van P."/>
        </authorList>
    </citation>
    <scope>NUCLEOTIDE SEQUENCE</scope>
</reference>
<evidence type="ECO:0000256" key="8">
    <source>
        <dbReference type="RuleBase" id="RU368100"/>
    </source>
</evidence>
<dbReference type="EMBL" id="OC320004">
    <property type="protein sequence ID" value="CAD7406948.1"/>
    <property type="molecule type" value="Genomic_DNA"/>
</dbReference>
<dbReference type="SUPFAM" id="SSF54762">
    <property type="entry name" value="Signal recognition particle alu RNA binding heterodimer, SRP9/14"/>
    <property type="match status" value="1"/>
</dbReference>
<dbReference type="InterPro" id="IPR003210">
    <property type="entry name" value="Signal_recog_particle_SRP14"/>
</dbReference>
<feature type="compositionally biased region" description="Low complexity" evidence="9">
    <location>
        <begin position="235"/>
        <end position="244"/>
    </location>
</feature>
<protein>
    <recommendedName>
        <fullName evidence="3 8">Signal recognition particle 14 kDa protein</fullName>
        <shortName evidence="8">SRP14</shortName>
    </recommendedName>
</protein>
<feature type="compositionally biased region" description="Basic and acidic residues" evidence="9">
    <location>
        <begin position="144"/>
        <end position="155"/>
    </location>
</feature>
<sequence>MKLGLPGLSPSHPPVLTKDLFEQSISDVHRSRLVLVKDSVLPAGVSQKIQRFLSELTRMFQRSRNQGSVTVSMKRYQNDGRLKPEPREGRKRLPEPLEFACLMRASAKNKKISTVTCSSFAGATLLMKGVNVQQMVLKPNGPVEKPKPDPGKELKPVTNPPEPKPAPAPAPIPTPEPNPKPTPGPNPKPTLGPNPKPVPAIVPTPNPVPNNEPTPVPTNVPPPNPAPANAPAPAPAIATTASTS</sequence>
<feature type="region of interest" description="Disordered" evidence="9">
    <location>
        <begin position="138"/>
        <end position="244"/>
    </location>
</feature>
<keyword evidence="6 8" id="KW-0733">Signal recognition particle</keyword>
<dbReference type="Gene3D" id="3.30.720.10">
    <property type="entry name" value="Signal recognition particle alu RNA binding heterodimer, srp9/1"/>
    <property type="match status" value="1"/>
</dbReference>
<accession>A0A7R9H3Z2</accession>
<gene>
    <name evidence="10" type="ORF">TCEB3V08_LOCUS8775</name>
</gene>
<evidence type="ECO:0000256" key="1">
    <source>
        <dbReference type="ARBA" id="ARBA00004496"/>
    </source>
</evidence>
<evidence type="ECO:0000313" key="10">
    <source>
        <dbReference type="EMBL" id="CAD7406948.1"/>
    </source>
</evidence>
<evidence type="ECO:0000256" key="5">
    <source>
        <dbReference type="ARBA" id="ARBA00022884"/>
    </source>
</evidence>
<feature type="compositionally biased region" description="Basic and acidic residues" evidence="9">
    <location>
        <begin position="76"/>
        <end position="91"/>
    </location>
</feature>
<comment type="subunit">
    <text evidence="8">Heterodimer with SRP9; binds RNA as heterodimer. Component of a signal recognition particle (SRP) complex that consists of a 7SL RNA molecule of 300 nucleotides and six protein subunits: SRP72, SRP68, SRP54, SRP19, SRP14 and SRP9.</text>
</comment>
<evidence type="ECO:0000256" key="3">
    <source>
        <dbReference type="ARBA" id="ARBA00017926"/>
    </source>
</evidence>
<dbReference type="AlphaFoldDB" id="A0A7R9H3Z2"/>
<keyword evidence="5 8" id="KW-0694">RNA-binding</keyword>
<dbReference type="PANTHER" id="PTHR12013">
    <property type="entry name" value="SIGNAL RECOGNITION PARTICLE 14 KD PROTEIN"/>
    <property type="match status" value="1"/>
</dbReference>
<keyword evidence="4 8" id="KW-0963">Cytoplasm</keyword>
<comment type="similarity">
    <text evidence="2 8">Belongs to the SRP14 family.</text>
</comment>
<feature type="compositionally biased region" description="Pro residues" evidence="9">
    <location>
        <begin position="158"/>
        <end position="234"/>
    </location>
</feature>
<evidence type="ECO:0000256" key="4">
    <source>
        <dbReference type="ARBA" id="ARBA00022490"/>
    </source>
</evidence>
<evidence type="ECO:0000256" key="7">
    <source>
        <dbReference type="ARBA" id="ARBA00023274"/>
    </source>
</evidence>
<evidence type="ECO:0000256" key="9">
    <source>
        <dbReference type="SAM" id="MobiDB-lite"/>
    </source>
</evidence>
<evidence type="ECO:0000256" key="2">
    <source>
        <dbReference type="ARBA" id="ARBA00010349"/>
    </source>
</evidence>
<comment type="subcellular location">
    <subcellularLocation>
        <location evidence="1 8">Cytoplasm</location>
    </subcellularLocation>
</comment>
<organism evidence="10">
    <name type="scientific">Timema cristinae</name>
    <name type="common">Walking stick</name>
    <dbReference type="NCBI Taxonomy" id="61476"/>
    <lineage>
        <taxon>Eukaryota</taxon>
        <taxon>Metazoa</taxon>
        <taxon>Ecdysozoa</taxon>
        <taxon>Arthropoda</taxon>
        <taxon>Hexapoda</taxon>
        <taxon>Insecta</taxon>
        <taxon>Pterygota</taxon>
        <taxon>Neoptera</taxon>
        <taxon>Polyneoptera</taxon>
        <taxon>Phasmatodea</taxon>
        <taxon>Timematodea</taxon>
        <taxon>Timematoidea</taxon>
        <taxon>Timematidae</taxon>
        <taxon>Timema</taxon>
    </lineage>
</organism>
<dbReference type="GO" id="GO:0030942">
    <property type="term" value="F:endoplasmic reticulum signal peptide binding"/>
    <property type="evidence" value="ECO:0007669"/>
    <property type="project" value="UniProtKB-UniRule"/>
</dbReference>
<name>A0A7R9H3Z2_TIMCR</name>
<dbReference type="InterPro" id="IPR009018">
    <property type="entry name" value="Signal_recog_particle_SRP9/14"/>
</dbReference>